<protein>
    <submittedName>
        <fullName evidence="2">Uncharacterized protein</fullName>
    </submittedName>
</protein>
<evidence type="ECO:0000256" key="1">
    <source>
        <dbReference type="SAM" id="MobiDB-lite"/>
    </source>
</evidence>
<reference evidence="2" key="2">
    <citation type="submission" date="2025-08" db="UniProtKB">
        <authorList>
            <consortium name="RefSeq"/>
        </authorList>
    </citation>
    <scope>IDENTIFICATION</scope>
</reference>
<dbReference type="VEuPathDB" id="FungiDB:An03g05570"/>
<dbReference type="AlphaFoldDB" id="A0AAJ8BMC4"/>
<organism evidence="2">
    <name type="scientific">Aspergillus niger</name>
    <dbReference type="NCBI Taxonomy" id="5061"/>
    <lineage>
        <taxon>Eukaryota</taxon>
        <taxon>Fungi</taxon>
        <taxon>Dikarya</taxon>
        <taxon>Ascomycota</taxon>
        <taxon>Pezizomycotina</taxon>
        <taxon>Eurotiomycetes</taxon>
        <taxon>Eurotiomycetidae</taxon>
        <taxon>Eurotiales</taxon>
        <taxon>Aspergillaceae</taxon>
        <taxon>Aspergillus</taxon>
        <taxon>Aspergillus subgen. Circumdati</taxon>
    </lineage>
</organism>
<dbReference type="GeneID" id="84590744"/>
<reference evidence="2" key="1">
    <citation type="submission" date="2025-02" db="EMBL/GenBank/DDBJ databases">
        <authorList>
            <consortium name="NCBI Genome Project"/>
        </authorList>
    </citation>
    <scope>NUCLEOTIDE SEQUENCE</scope>
</reference>
<gene>
    <name evidence="2" type="ORF">An03g05570</name>
</gene>
<dbReference type="RefSeq" id="XP_059600325.1">
    <property type="nucleotide sequence ID" value="XM_059747142.1"/>
</dbReference>
<name>A0AAJ8BMC4_ASPNG</name>
<sequence length="218" mass="23739">MAPPSDILGETPGGDPIRARTGEMLDRGIRGGDWAIWGMTGATLEITRSAQTKRTLGVADGPGAERDHHCQLVANAGSRRYYDLVRCKSGVNVVEKAMKRQSMIMGSEVEVPGGDLQPRPGVSVDRYLATEANKEMSTTQFIGCLRCYKRQHSAGSLVQVKAFPTGFLPEEGVQKGSWRRALSEPKKGLFHYNNPSNKGMQQTDGPHALTVSLWGNKV</sequence>
<accession>A0AAJ8BMC4</accession>
<evidence type="ECO:0000313" key="2">
    <source>
        <dbReference type="RefSeq" id="XP_059600325.1"/>
    </source>
</evidence>
<dbReference type="KEGG" id="ang:An03g05570"/>
<feature type="region of interest" description="Disordered" evidence="1">
    <location>
        <begin position="1"/>
        <end position="20"/>
    </location>
</feature>
<proteinExistence type="predicted"/>